<gene>
    <name evidence="2" type="ORF">ACFQGB_16275</name>
</gene>
<comment type="caution">
    <text evidence="2">The sequence shown here is derived from an EMBL/GenBank/DDBJ whole genome shotgun (WGS) entry which is preliminary data.</text>
</comment>
<organism evidence="2 3">
    <name type="scientific">Halorubellus litoreus</name>
    <dbReference type="NCBI Taxonomy" id="755308"/>
    <lineage>
        <taxon>Archaea</taxon>
        <taxon>Methanobacteriati</taxon>
        <taxon>Methanobacteriota</taxon>
        <taxon>Stenosarchaea group</taxon>
        <taxon>Halobacteria</taxon>
        <taxon>Halobacteriales</taxon>
        <taxon>Halorubellaceae</taxon>
        <taxon>Halorubellus</taxon>
    </lineage>
</organism>
<keyword evidence="3" id="KW-1185">Reference proteome</keyword>
<evidence type="ECO:0000256" key="1">
    <source>
        <dbReference type="SAM" id="Phobius"/>
    </source>
</evidence>
<keyword evidence="1" id="KW-1133">Transmembrane helix</keyword>
<feature type="transmembrane region" description="Helical" evidence="1">
    <location>
        <begin position="92"/>
        <end position="114"/>
    </location>
</feature>
<feature type="transmembrane region" description="Helical" evidence="1">
    <location>
        <begin position="37"/>
        <end position="53"/>
    </location>
</feature>
<evidence type="ECO:0000313" key="2">
    <source>
        <dbReference type="EMBL" id="MFC6954421.1"/>
    </source>
</evidence>
<feature type="transmembrane region" description="Helical" evidence="1">
    <location>
        <begin position="12"/>
        <end position="30"/>
    </location>
</feature>
<proteinExistence type="predicted"/>
<evidence type="ECO:0000313" key="3">
    <source>
        <dbReference type="Proteomes" id="UP001596395"/>
    </source>
</evidence>
<dbReference type="AlphaFoldDB" id="A0ABD5VNI7"/>
<accession>A0ABD5VNI7</accession>
<reference evidence="2 3" key="1">
    <citation type="journal article" date="2019" name="Int. J. Syst. Evol. Microbiol.">
        <title>The Global Catalogue of Microorganisms (GCM) 10K type strain sequencing project: providing services to taxonomists for standard genome sequencing and annotation.</title>
        <authorList>
            <consortium name="The Broad Institute Genomics Platform"/>
            <consortium name="The Broad Institute Genome Sequencing Center for Infectious Disease"/>
            <person name="Wu L."/>
            <person name="Ma J."/>
        </authorList>
    </citation>
    <scope>NUCLEOTIDE SEQUENCE [LARGE SCALE GENOMIC DNA]</scope>
    <source>
        <strain evidence="2 3">GX26</strain>
    </source>
</reference>
<dbReference type="EMBL" id="JBHSXN010000003">
    <property type="protein sequence ID" value="MFC6954421.1"/>
    <property type="molecule type" value="Genomic_DNA"/>
</dbReference>
<feature type="transmembrane region" description="Helical" evidence="1">
    <location>
        <begin position="59"/>
        <end position="80"/>
    </location>
</feature>
<keyword evidence="1" id="KW-0812">Transmembrane</keyword>
<protein>
    <submittedName>
        <fullName evidence="2">Uncharacterized protein</fullName>
    </submittedName>
</protein>
<sequence>MFPVFVAENLPQWVGAPLLQLSLLVVGVLLERTYVNRLTTITGALALFSHVLFADESALWVGLYLDVGLLLGAYGVYCYVEALPVVSSPVKLVSYFAYAPLTVLLVIVLPHWLFPVALLVGAALNYKLVEELAPAKPYFWGAGERDPEDGVDLEDVQAYAEQARAFVETQLDDAGGDTDRDTAR</sequence>
<name>A0ABD5VNI7_9EURY</name>
<dbReference type="RefSeq" id="WP_336351370.1">
    <property type="nucleotide sequence ID" value="NZ_JAZAQL010000003.1"/>
</dbReference>
<dbReference type="Proteomes" id="UP001596395">
    <property type="component" value="Unassembled WGS sequence"/>
</dbReference>
<keyword evidence="1" id="KW-0472">Membrane</keyword>